<dbReference type="Proteomes" id="UP000095347">
    <property type="component" value="Unassembled WGS sequence"/>
</dbReference>
<feature type="signal peptide" evidence="1">
    <location>
        <begin position="1"/>
        <end position="24"/>
    </location>
</feature>
<organism evidence="2 3">
    <name type="scientific">Magnetovibrio blakemorei</name>
    <dbReference type="NCBI Taxonomy" id="28181"/>
    <lineage>
        <taxon>Bacteria</taxon>
        <taxon>Pseudomonadati</taxon>
        <taxon>Pseudomonadota</taxon>
        <taxon>Alphaproteobacteria</taxon>
        <taxon>Rhodospirillales</taxon>
        <taxon>Magnetovibrionaceae</taxon>
        <taxon>Magnetovibrio</taxon>
    </lineage>
</organism>
<name>A0A1E5QAV1_9PROT</name>
<keyword evidence="1" id="KW-0732">Signal</keyword>
<evidence type="ECO:0000256" key="1">
    <source>
        <dbReference type="SAM" id="SignalP"/>
    </source>
</evidence>
<dbReference type="EMBL" id="MCGG01000008">
    <property type="protein sequence ID" value="OEJ69155.1"/>
    <property type="molecule type" value="Genomic_DNA"/>
</dbReference>
<keyword evidence="3" id="KW-1185">Reference proteome</keyword>
<protein>
    <recommendedName>
        <fullName evidence="4">DUF302 domain-containing protein</fullName>
    </recommendedName>
</protein>
<accession>A0A1E5QAV1</accession>
<gene>
    <name evidence="2" type="ORF">BEN30_03375</name>
</gene>
<comment type="caution">
    <text evidence="2">The sequence shown here is derived from an EMBL/GenBank/DDBJ whole genome shotgun (WGS) entry which is preliminary data.</text>
</comment>
<proteinExistence type="predicted"/>
<sequence length="308" mass="32756">MIRLRTLLAVAFAALLSLHSPAQANEKMKPFVLASQGAGSLAATVTDTTSKLQNAGFEIAGTYAPYDGAMVLIITNDALKANAAKSEFGAYGVAQRVSITDVKGTVQVAYTNPTYMAAAYRMAGDLAGVSSALSAALGNQGEFGSENGLTAKELSGYHYAFLMEYFDDPSKLAKYDSYADAIKGVEAALASNKSGTTLVTRIDVPGKDESYFAVGLSGDLANNDTKFRSDTFIMSEIDFKDTRSTAHLPYEFIVSGNQVYALYARFRIAINFPDLSMMGDNSFMNIMASPEAIRAALTEAAGGEFKGK</sequence>
<dbReference type="STRING" id="28181.BEN30_03375"/>
<evidence type="ECO:0000313" key="2">
    <source>
        <dbReference type="EMBL" id="OEJ69155.1"/>
    </source>
</evidence>
<evidence type="ECO:0008006" key="4">
    <source>
        <dbReference type="Google" id="ProtNLM"/>
    </source>
</evidence>
<dbReference type="RefSeq" id="WP_069956619.1">
    <property type="nucleotide sequence ID" value="NZ_MCGG01000008.1"/>
</dbReference>
<reference evidence="3" key="1">
    <citation type="submission" date="2016-07" db="EMBL/GenBank/DDBJ databases">
        <authorList>
            <person name="Florea S."/>
            <person name="Webb J.S."/>
            <person name="Jaromczyk J."/>
            <person name="Schardl C.L."/>
        </authorList>
    </citation>
    <scope>NUCLEOTIDE SEQUENCE [LARGE SCALE GENOMIC DNA]</scope>
    <source>
        <strain evidence="3">MV-1</strain>
    </source>
</reference>
<evidence type="ECO:0000313" key="3">
    <source>
        <dbReference type="Proteomes" id="UP000095347"/>
    </source>
</evidence>
<dbReference type="OrthoDB" id="9814711at2"/>
<feature type="chain" id="PRO_5009184185" description="DUF302 domain-containing protein" evidence="1">
    <location>
        <begin position="25"/>
        <end position="308"/>
    </location>
</feature>
<dbReference type="AlphaFoldDB" id="A0A1E5QAV1"/>